<feature type="domain" description="Class II aldolase/adducin N-terminal" evidence="12">
    <location>
        <begin position="17"/>
        <end position="196"/>
    </location>
</feature>
<dbReference type="EC" id="4.1.1.104" evidence="8"/>
<organism evidence="13 14">
    <name type="scientific">Candidatus Anaerobiospirillum pullistercoris</name>
    <dbReference type="NCBI Taxonomy" id="2838452"/>
    <lineage>
        <taxon>Bacteria</taxon>
        <taxon>Pseudomonadati</taxon>
        <taxon>Pseudomonadota</taxon>
        <taxon>Gammaproteobacteria</taxon>
        <taxon>Aeromonadales</taxon>
        <taxon>Succinivibrionaceae</taxon>
        <taxon>Anaerobiospirillum</taxon>
    </lineage>
</organism>
<keyword evidence="5 13" id="KW-0456">Lyase</keyword>
<evidence type="ECO:0000256" key="9">
    <source>
        <dbReference type="ARBA" id="ARBA00044803"/>
    </source>
</evidence>
<gene>
    <name evidence="13" type="ORF">H9850_08995</name>
</gene>
<evidence type="ECO:0000256" key="10">
    <source>
        <dbReference type="ARBA" id="ARBA00047520"/>
    </source>
</evidence>
<keyword evidence="3" id="KW-0479">Metal-binding</keyword>
<proteinExistence type="inferred from homology"/>
<keyword evidence="4" id="KW-0862">Zinc</keyword>
<evidence type="ECO:0000256" key="7">
    <source>
        <dbReference type="ARBA" id="ARBA00044745"/>
    </source>
</evidence>
<comment type="cofactor">
    <cofactor evidence="1">
        <name>Zn(2+)</name>
        <dbReference type="ChEBI" id="CHEBI:29105"/>
    </cofactor>
</comment>
<dbReference type="InterPro" id="IPR001303">
    <property type="entry name" value="Aldolase_II/adducin_N"/>
</dbReference>
<dbReference type="Pfam" id="PF00596">
    <property type="entry name" value="Aldolase_II"/>
    <property type="match status" value="1"/>
</dbReference>
<comment type="caution">
    <text evidence="13">The sequence shown here is derived from an EMBL/GenBank/DDBJ whole genome shotgun (WGS) entry which is preliminary data.</text>
</comment>
<dbReference type="SMART" id="SM01007">
    <property type="entry name" value="Aldolase_II"/>
    <property type="match status" value="1"/>
</dbReference>
<dbReference type="GO" id="GO:0046872">
    <property type="term" value="F:metal ion binding"/>
    <property type="evidence" value="ECO:0007669"/>
    <property type="project" value="UniProtKB-KW"/>
</dbReference>
<reference evidence="13" key="1">
    <citation type="journal article" date="2021" name="PeerJ">
        <title>Extensive microbial diversity within the chicken gut microbiome revealed by metagenomics and culture.</title>
        <authorList>
            <person name="Gilroy R."/>
            <person name="Ravi A."/>
            <person name="Getino M."/>
            <person name="Pursley I."/>
            <person name="Horton D.L."/>
            <person name="Alikhan N.F."/>
            <person name="Baker D."/>
            <person name="Gharbi K."/>
            <person name="Hall N."/>
            <person name="Watson M."/>
            <person name="Adriaenssens E.M."/>
            <person name="Foster-Nyarko E."/>
            <person name="Jarju S."/>
            <person name="Secka A."/>
            <person name="Antonio M."/>
            <person name="Oren A."/>
            <person name="Chaudhuri R.R."/>
            <person name="La Ragione R."/>
            <person name="Hildebrand F."/>
            <person name="Pallen M.J."/>
        </authorList>
    </citation>
    <scope>NUCLEOTIDE SEQUENCE</scope>
    <source>
        <strain evidence="13">USASDec5-558</strain>
    </source>
</reference>
<comment type="catalytic activity">
    <reaction evidence="10">
        <text>3-dehydro-4-O-phospho-D-erythronate + H(+) = dihydroxyacetone phosphate + CO2</text>
        <dbReference type="Rhea" id="RHEA:52416"/>
        <dbReference type="ChEBI" id="CHEBI:15378"/>
        <dbReference type="ChEBI" id="CHEBI:16526"/>
        <dbReference type="ChEBI" id="CHEBI:57642"/>
        <dbReference type="ChEBI" id="CHEBI:136593"/>
        <dbReference type="EC" id="4.1.1.104"/>
    </reaction>
</comment>
<comment type="catalytic activity">
    <reaction evidence="11">
        <text>3-dehydro-4-O-phospho-L-erythronate + H(+) = dihydroxyacetone phosphate + CO2</text>
        <dbReference type="Rhea" id="RHEA:52404"/>
        <dbReference type="ChEBI" id="CHEBI:15378"/>
        <dbReference type="ChEBI" id="CHEBI:16526"/>
        <dbReference type="ChEBI" id="CHEBI:57642"/>
        <dbReference type="ChEBI" id="CHEBI:136592"/>
        <dbReference type="EC" id="4.1.1.104"/>
    </reaction>
</comment>
<evidence type="ECO:0000313" key="13">
    <source>
        <dbReference type="EMBL" id="HIX57589.1"/>
    </source>
</evidence>
<dbReference type="PANTHER" id="PTHR22789:SF0">
    <property type="entry name" value="3-OXO-TETRONATE 4-PHOSPHATE DECARBOXYLASE-RELATED"/>
    <property type="match status" value="1"/>
</dbReference>
<dbReference type="PANTHER" id="PTHR22789">
    <property type="entry name" value="FUCULOSE PHOSPHATE ALDOLASE"/>
    <property type="match status" value="1"/>
</dbReference>
<dbReference type="FunFam" id="3.40.225.10:FF:000008">
    <property type="entry name" value="Sugar aldolase"/>
    <property type="match status" value="1"/>
</dbReference>
<dbReference type="InterPro" id="IPR036409">
    <property type="entry name" value="Aldolase_II/adducin_N_sf"/>
</dbReference>
<sequence length="215" mass="22717">MDCKSAGAYADEASAREHMCSIGKALLAQGLVAGAAGNMSCLLPDGTFLVTPTGSSLGSLDATNLSKVSADNELLSGAKPTKESRFHIAVMQNNPEIKAIIHLHSTYATAYACLDGLDPHDAIKPITPYVVMRLGKVQVTPYRKPGSPLIAEDLAKVAAGNKAFLLSNHGMVVGGKTLEDALNNAQELEETCKLYFITRGAPVRHLTAEEIAELL</sequence>
<evidence type="ECO:0000256" key="5">
    <source>
        <dbReference type="ARBA" id="ARBA00023239"/>
    </source>
</evidence>
<name>A0A9D1WEP4_9GAMM</name>
<keyword evidence="6" id="KW-0119">Carbohydrate metabolism</keyword>
<dbReference type="SUPFAM" id="SSF53639">
    <property type="entry name" value="AraD/HMP-PK domain-like"/>
    <property type="match status" value="1"/>
</dbReference>
<dbReference type="EMBL" id="DXEV01000176">
    <property type="protein sequence ID" value="HIX57589.1"/>
    <property type="molecule type" value="Genomic_DNA"/>
</dbReference>
<evidence type="ECO:0000256" key="3">
    <source>
        <dbReference type="ARBA" id="ARBA00022723"/>
    </source>
</evidence>
<dbReference type="Gene3D" id="3.40.225.10">
    <property type="entry name" value="Class II aldolase/adducin N-terminal domain"/>
    <property type="match status" value="1"/>
</dbReference>
<evidence type="ECO:0000256" key="8">
    <source>
        <dbReference type="ARBA" id="ARBA00044772"/>
    </source>
</evidence>
<dbReference type="AlphaFoldDB" id="A0A9D1WEP4"/>
<dbReference type="GO" id="GO:0005829">
    <property type="term" value="C:cytosol"/>
    <property type="evidence" value="ECO:0007669"/>
    <property type="project" value="TreeGrafter"/>
</dbReference>
<evidence type="ECO:0000256" key="4">
    <source>
        <dbReference type="ARBA" id="ARBA00022833"/>
    </source>
</evidence>
<dbReference type="Proteomes" id="UP000886829">
    <property type="component" value="Unassembled WGS sequence"/>
</dbReference>
<dbReference type="InterPro" id="IPR050013">
    <property type="entry name" value="OtnC"/>
</dbReference>
<dbReference type="GO" id="GO:0016832">
    <property type="term" value="F:aldehyde-lyase activity"/>
    <property type="evidence" value="ECO:0007669"/>
    <property type="project" value="InterPro"/>
</dbReference>
<evidence type="ECO:0000259" key="12">
    <source>
        <dbReference type="SMART" id="SM01007"/>
    </source>
</evidence>
<evidence type="ECO:0000256" key="6">
    <source>
        <dbReference type="ARBA" id="ARBA00023277"/>
    </source>
</evidence>
<dbReference type="GO" id="GO:0019323">
    <property type="term" value="P:pentose catabolic process"/>
    <property type="evidence" value="ECO:0007669"/>
    <property type="project" value="InterPro"/>
</dbReference>
<comment type="similarity">
    <text evidence="2">Belongs to the aldolase class II family. AraD/FucA subfamily.</text>
</comment>
<dbReference type="NCBIfam" id="NF043034">
    <property type="entry name" value="OxoTetrPhDc"/>
    <property type="match status" value="1"/>
</dbReference>
<reference evidence="13" key="2">
    <citation type="submission" date="2021-04" db="EMBL/GenBank/DDBJ databases">
        <authorList>
            <person name="Gilroy R."/>
        </authorList>
    </citation>
    <scope>NUCLEOTIDE SEQUENCE</scope>
    <source>
        <strain evidence="13">USASDec5-558</strain>
    </source>
</reference>
<dbReference type="InterPro" id="IPR050197">
    <property type="entry name" value="Aldolase_class_II_sugar_metab"/>
</dbReference>
<accession>A0A9D1WEP4</accession>
<evidence type="ECO:0000313" key="14">
    <source>
        <dbReference type="Proteomes" id="UP000886829"/>
    </source>
</evidence>
<evidence type="ECO:0000256" key="1">
    <source>
        <dbReference type="ARBA" id="ARBA00001947"/>
    </source>
</evidence>
<evidence type="ECO:0000256" key="2">
    <source>
        <dbReference type="ARBA" id="ARBA00010037"/>
    </source>
</evidence>
<protein>
    <recommendedName>
        <fullName evidence="9">3-oxo-tetronate 4-phosphate decarboxylase</fullName>
        <ecNumber evidence="8">4.1.1.104</ecNumber>
    </recommendedName>
</protein>
<dbReference type="NCBIfam" id="NF006000">
    <property type="entry name" value="PRK08130.1"/>
    <property type="match status" value="1"/>
</dbReference>
<comment type="function">
    <text evidence="7">Catalyzes the decarboxylation of 3-oxo-tetronate 4-phosphate to dihydroxyacetone phosphate (DHAP) and CO(2).</text>
</comment>
<evidence type="ECO:0000256" key="11">
    <source>
        <dbReference type="ARBA" id="ARBA00048603"/>
    </source>
</evidence>